<keyword evidence="6 9" id="KW-0520">NAD</keyword>
<organism evidence="13 14">
    <name type="scientific">Brevibacillus laterosporus LMG 15441</name>
    <dbReference type="NCBI Taxonomy" id="1042163"/>
    <lineage>
        <taxon>Bacteria</taxon>
        <taxon>Bacillati</taxon>
        <taxon>Bacillota</taxon>
        <taxon>Bacilli</taxon>
        <taxon>Bacillales</taxon>
        <taxon>Paenibacillaceae</taxon>
        <taxon>Brevibacillus</taxon>
    </lineage>
</organism>
<dbReference type="PRINTS" id="PR00081">
    <property type="entry name" value="GDHRDH"/>
</dbReference>
<dbReference type="Gene3D" id="3.40.50.720">
    <property type="entry name" value="NAD(P)-binding Rossmann-like Domain"/>
    <property type="match status" value="1"/>
</dbReference>
<evidence type="ECO:0000256" key="12">
    <source>
        <dbReference type="PIRSR" id="PIRSR000094-3"/>
    </source>
</evidence>
<proteinExistence type="inferred from homology"/>
<evidence type="ECO:0000256" key="8">
    <source>
        <dbReference type="ARBA" id="ARBA00023160"/>
    </source>
</evidence>
<evidence type="ECO:0000256" key="5">
    <source>
        <dbReference type="ARBA" id="ARBA00023002"/>
    </source>
</evidence>
<dbReference type="PIRSF" id="PIRSF000094">
    <property type="entry name" value="Enoyl-ACP_rdct"/>
    <property type="match status" value="1"/>
</dbReference>
<feature type="binding site" evidence="12">
    <location>
        <position position="164"/>
    </location>
    <ligand>
        <name>NAD(+)</name>
        <dbReference type="ChEBI" id="CHEBI:57540"/>
    </ligand>
</feature>
<evidence type="ECO:0000256" key="11">
    <source>
        <dbReference type="PIRSR" id="PIRSR000094-2"/>
    </source>
</evidence>
<protein>
    <recommendedName>
        <fullName evidence="9">Enoyl-[acyl-carrier-protein] reductase [NADH]</fullName>
        <ecNumber evidence="9">1.3.1.9</ecNumber>
    </recommendedName>
</protein>
<evidence type="ECO:0000256" key="4">
    <source>
        <dbReference type="ARBA" id="ARBA00022832"/>
    </source>
</evidence>
<sequence length="257" mass="27649">MNLLQGKNILVMGVANHRSIAWGIAQSLSKAGANLIFTYQGERLKKNVEDLAATLDQPEQLLYNCDVTKDEEVAALFQSIKEKVGVLHGIAHCIAFAKGEDLSGEFVDTSRDGFALAHDISAYSLVAVAREARPLMTEGGSIVTLTYLGGERVISNYNVMGVAKAALDMSVRYLASDLGKDNIRVNAISAGPIRTLAAKGISGFNAIIKEIEEKAPLRRTIDQTDVGDTALFLMSHMSRGITGEVLHVDAGYNIIGR</sequence>
<feature type="active site" description="Proton acceptor" evidence="10">
    <location>
        <position position="157"/>
    </location>
</feature>
<keyword evidence="14" id="KW-1185">Reference proteome</keyword>
<keyword evidence="4" id="KW-0276">Fatty acid metabolism</keyword>
<dbReference type="Pfam" id="PF13561">
    <property type="entry name" value="adh_short_C2"/>
    <property type="match status" value="1"/>
</dbReference>
<dbReference type="CDD" id="cd05372">
    <property type="entry name" value="ENR_SDR"/>
    <property type="match status" value="1"/>
</dbReference>
<dbReference type="InterPro" id="IPR014358">
    <property type="entry name" value="Enoyl-ACP_Rdtase_NADH"/>
</dbReference>
<dbReference type="GO" id="GO:0004318">
    <property type="term" value="F:enoyl-[acyl-carrier-protein] reductase (NADH) activity"/>
    <property type="evidence" value="ECO:0007669"/>
    <property type="project" value="UniProtKB-EC"/>
</dbReference>
<feature type="binding site" evidence="12">
    <location>
        <position position="94"/>
    </location>
    <ligand>
        <name>NAD(+)</name>
        <dbReference type="ChEBI" id="CHEBI:57540"/>
    </ligand>
</feature>
<dbReference type="Proteomes" id="UP000005850">
    <property type="component" value="Chromosome"/>
</dbReference>
<dbReference type="STRING" id="1042163.BRLA_c037550"/>
<dbReference type="InterPro" id="IPR036291">
    <property type="entry name" value="NAD(P)-bd_dom_sf"/>
</dbReference>
<dbReference type="eggNOG" id="COG0623">
    <property type="taxonomic scope" value="Bacteria"/>
</dbReference>
<name>A0A075RFE7_BRELA</name>
<keyword evidence="7" id="KW-0443">Lipid metabolism</keyword>
<keyword evidence="8 9" id="KW-0275">Fatty acid biosynthesis</keyword>
<feature type="binding site" evidence="12">
    <location>
        <position position="13"/>
    </location>
    <ligand>
        <name>NAD(+)</name>
        <dbReference type="ChEBI" id="CHEBI:57540"/>
    </ligand>
</feature>
<reference evidence="13 14" key="1">
    <citation type="journal article" date="2011" name="J. Bacteriol.">
        <title>Genome sequence of Brevibacillus laterosporus LMG 15441, a pathogen of invertebrates.</title>
        <authorList>
            <person name="Djukic M."/>
            <person name="Poehlein A."/>
            <person name="Thurmer A."/>
            <person name="Daniel R."/>
        </authorList>
    </citation>
    <scope>NUCLEOTIDE SEQUENCE [LARGE SCALE GENOMIC DNA]</scope>
    <source>
        <strain evidence="13 14">LMG 15441</strain>
    </source>
</reference>
<dbReference type="AlphaFoldDB" id="A0A075RFE7"/>
<dbReference type="InterPro" id="IPR002347">
    <property type="entry name" value="SDR_fam"/>
</dbReference>
<feature type="binding site" evidence="11">
    <location>
        <position position="97"/>
    </location>
    <ligand>
        <name>substrate</name>
    </ligand>
</feature>
<evidence type="ECO:0000256" key="9">
    <source>
        <dbReference type="PIRNR" id="PIRNR000094"/>
    </source>
</evidence>
<gene>
    <name evidence="13" type="primary">fabI</name>
    <name evidence="13" type="ORF">BRLA_c037550</name>
</gene>
<keyword evidence="3 9" id="KW-0444">Lipid biosynthesis</keyword>
<evidence type="ECO:0000256" key="10">
    <source>
        <dbReference type="PIRSR" id="PIRSR000094-1"/>
    </source>
</evidence>
<evidence type="ECO:0000256" key="7">
    <source>
        <dbReference type="ARBA" id="ARBA00023098"/>
    </source>
</evidence>
<evidence type="ECO:0000313" key="13">
    <source>
        <dbReference type="EMBL" id="AIG28055.1"/>
    </source>
</evidence>
<feature type="binding site" evidence="12">
    <location>
        <begin position="19"/>
        <end position="20"/>
    </location>
    <ligand>
        <name>NAD(+)</name>
        <dbReference type="ChEBI" id="CHEBI:57540"/>
    </ligand>
</feature>
<evidence type="ECO:0000313" key="14">
    <source>
        <dbReference type="Proteomes" id="UP000005850"/>
    </source>
</evidence>
<comment type="catalytic activity">
    <reaction evidence="9">
        <text>a 2,3-saturated acyl-[ACP] + NAD(+) = a (2E)-enoyl-[ACP] + NADH + H(+)</text>
        <dbReference type="Rhea" id="RHEA:10240"/>
        <dbReference type="Rhea" id="RHEA-COMP:9925"/>
        <dbReference type="Rhea" id="RHEA-COMP:9926"/>
        <dbReference type="ChEBI" id="CHEBI:15378"/>
        <dbReference type="ChEBI" id="CHEBI:57540"/>
        <dbReference type="ChEBI" id="CHEBI:57945"/>
        <dbReference type="ChEBI" id="CHEBI:78784"/>
        <dbReference type="ChEBI" id="CHEBI:78785"/>
        <dbReference type="EC" id="1.3.1.9"/>
    </reaction>
</comment>
<dbReference type="RefSeq" id="WP_003338777.1">
    <property type="nucleotide sequence ID" value="NZ_CP007806.1"/>
</dbReference>
<dbReference type="PANTHER" id="PTHR43159">
    <property type="entry name" value="ENOYL-[ACYL-CARRIER-PROTEIN] REDUCTASE"/>
    <property type="match status" value="1"/>
</dbReference>
<comment type="pathway">
    <text evidence="1">Lipid metabolism; fatty acid biosynthesis.</text>
</comment>
<dbReference type="Gene3D" id="1.10.8.400">
    <property type="entry name" value="Enoyl acyl carrier protein reductase"/>
    <property type="match status" value="1"/>
</dbReference>
<dbReference type="FunFam" id="1.10.8.400:FF:000001">
    <property type="entry name" value="Enoyl-[acyl-carrier-protein] reductase [NADH]"/>
    <property type="match status" value="1"/>
</dbReference>
<dbReference type="PANTHER" id="PTHR43159:SF2">
    <property type="entry name" value="ENOYL-[ACYL-CARRIER-PROTEIN] REDUCTASE [NADH], CHLOROPLASTIC"/>
    <property type="match status" value="1"/>
</dbReference>
<dbReference type="EC" id="1.3.1.9" evidence="9"/>
<accession>A0A075RFE7</accession>
<dbReference type="NCBIfam" id="NF006369">
    <property type="entry name" value="PRK08594.1"/>
    <property type="match status" value="1"/>
</dbReference>
<feature type="binding site" evidence="12">
    <location>
        <begin position="193"/>
        <end position="197"/>
    </location>
    <ligand>
        <name>NAD(+)</name>
        <dbReference type="ChEBI" id="CHEBI:57540"/>
    </ligand>
</feature>
<evidence type="ECO:0000256" key="6">
    <source>
        <dbReference type="ARBA" id="ARBA00023027"/>
    </source>
</evidence>
<dbReference type="KEGG" id="blr:BRLA_c037550"/>
<feature type="active site" description="Proton acceptor" evidence="10">
    <location>
        <position position="147"/>
    </location>
</feature>
<keyword evidence="5 9" id="KW-0560">Oxidoreductase</keyword>
<evidence type="ECO:0000256" key="1">
    <source>
        <dbReference type="ARBA" id="ARBA00005194"/>
    </source>
</evidence>
<dbReference type="GO" id="GO:0006633">
    <property type="term" value="P:fatty acid biosynthetic process"/>
    <property type="evidence" value="ECO:0007669"/>
    <property type="project" value="UniProtKB-KW"/>
</dbReference>
<dbReference type="EMBL" id="CP007806">
    <property type="protein sequence ID" value="AIG28055.1"/>
    <property type="molecule type" value="Genomic_DNA"/>
</dbReference>
<dbReference type="SUPFAM" id="SSF51735">
    <property type="entry name" value="NAD(P)-binding Rossmann-fold domains"/>
    <property type="match status" value="1"/>
</dbReference>
<evidence type="ECO:0000256" key="3">
    <source>
        <dbReference type="ARBA" id="ARBA00022516"/>
    </source>
</evidence>
<feature type="binding site" evidence="12">
    <location>
        <begin position="66"/>
        <end position="67"/>
    </location>
    <ligand>
        <name>NAD(+)</name>
        <dbReference type="ChEBI" id="CHEBI:57540"/>
    </ligand>
</feature>
<evidence type="ECO:0000256" key="2">
    <source>
        <dbReference type="ARBA" id="ARBA00009233"/>
    </source>
</evidence>
<feature type="binding site" evidence="12">
    <location>
        <position position="40"/>
    </location>
    <ligand>
        <name>NAD(+)</name>
        <dbReference type="ChEBI" id="CHEBI:57540"/>
    </ligand>
</feature>
<comment type="similarity">
    <text evidence="2 9">Belongs to the short-chain dehydrogenases/reductases (SDR) family. FabI subfamily.</text>
</comment>
<dbReference type="HOGENOM" id="CLU_010194_10_1_9"/>
<dbReference type="FunFam" id="3.40.50.720:FF:000054">
    <property type="entry name" value="Enoyl-[acyl-carrier-protein] reductase [NADH]"/>
    <property type="match status" value="1"/>
</dbReference>